<evidence type="ECO:0000313" key="2">
    <source>
        <dbReference type="EMBL" id="KXB60262.1"/>
    </source>
</evidence>
<keyword evidence="2" id="KW-0238">DNA-binding</keyword>
<evidence type="ECO:0000259" key="1">
    <source>
        <dbReference type="PROSITE" id="PS50943"/>
    </source>
</evidence>
<name>A0A133ZXV2_9BACL</name>
<dbReference type="RefSeq" id="WP_060914043.1">
    <property type="nucleotide sequence ID" value="NZ_KQ959954.1"/>
</dbReference>
<accession>A0A133ZXV2</accession>
<dbReference type="Pfam" id="PF13443">
    <property type="entry name" value="HTH_26"/>
    <property type="match status" value="1"/>
</dbReference>
<comment type="caution">
    <text evidence="2">The sequence shown here is derived from an EMBL/GenBank/DDBJ whole genome shotgun (WGS) entry which is preliminary data.</text>
</comment>
<feature type="domain" description="HTH cro/C1-type" evidence="1">
    <location>
        <begin position="5"/>
        <end position="60"/>
    </location>
</feature>
<dbReference type="PROSITE" id="PS50943">
    <property type="entry name" value="HTH_CROC1"/>
    <property type="match status" value="1"/>
</dbReference>
<dbReference type="Proteomes" id="UP000070355">
    <property type="component" value="Unassembled WGS sequence"/>
</dbReference>
<dbReference type="InterPro" id="IPR001387">
    <property type="entry name" value="Cro/C1-type_HTH"/>
</dbReference>
<dbReference type="Gene3D" id="1.10.260.40">
    <property type="entry name" value="lambda repressor-like DNA-binding domains"/>
    <property type="match status" value="1"/>
</dbReference>
<organism evidence="2 3">
    <name type="scientific">Gemella haemolysans</name>
    <dbReference type="NCBI Taxonomy" id="1379"/>
    <lineage>
        <taxon>Bacteria</taxon>
        <taxon>Bacillati</taxon>
        <taxon>Bacillota</taxon>
        <taxon>Bacilli</taxon>
        <taxon>Bacillales</taxon>
        <taxon>Gemellaceae</taxon>
        <taxon>Gemella</taxon>
    </lineage>
</organism>
<sequence>METNLKVLVAKKNISIYNLSKEINVSTVTLYRLANGQLVKPKYETLKKVSDYFNITIDELLKKEII</sequence>
<protein>
    <submittedName>
        <fullName evidence="2">DNA-binding helix-turn-helix protein</fullName>
    </submittedName>
</protein>
<proteinExistence type="predicted"/>
<dbReference type="STRING" id="1379.HMPREF3186_00846"/>
<evidence type="ECO:0000313" key="3">
    <source>
        <dbReference type="Proteomes" id="UP000070355"/>
    </source>
</evidence>
<dbReference type="OrthoDB" id="5190137at2"/>
<dbReference type="PATRIC" id="fig|1379.3.peg.828"/>
<dbReference type="SUPFAM" id="SSF47413">
    <property type="entry name" value="lambda repressor-like DNA-binding domains"/>
    <property type="match status" value="1"/>
</dbReference>
<dbReference type="InterPro" id="IPR010982">
    <property type="entry name" value="Lambda_DNA-bd_dom_sf"/>
</dbReference>
<gene>
    <name evidence="2" type="ORF">HMPREF3186_00846</name>
</gene>
<dbReference type="EMBL" id="LSDC01000058">
    <property type="protein sequence ID" value="KXB60262.1"/>
    <property type="molecule type" value="Genomic_DNA"/>
</dbReference>
<reference evidence="3" key="1">
    <citation type="submission" date="2016-01" db="EMBL/GenBank/DDBJ databases">
        <authorList>
            <person name="Mitreva M."/>
            <person name="Pepin K.H."/>
            <person name="Mihindukulasuriya K.A."/>
            <person name="Fulton R."/>
            <person name="Fronick C."/>
            <person name="O'Laughlin M."/>
            <person name="Miner T."/>
            <person name="Herter B."/>
            <person name="Rosa B.A."/>
            <person name="Cordes M."/>
            <person name="Tomlinson C."/>
            <person name="Wollam A."/>
            <person name="Palsikar V.B."/>
            <person name="Mardis E.R."/>
            <person name="Wilson R.K."/>
        </authorList>
    </citation>
    <scope>NUCLEOTIDE SEQUENCE [LARGE SCALE GENOMIC DNA]</scope>
    <source>
        <strain evidence="3">DNF01167</strain>
    </source>
</reference>
<dbReference type="SMART" id="SM00530">
    <property type="entry name" value="HTH_XRE"/>
    <property type="match status" value="1"/>
</dbReference>
<dbReference type="GO" id="GO:0003677">
    <property type="term" value="F:DNA binding"/>
    <property type="evidence" value="ECO:0007669"/>
    <property type="project" value="UniProtKB-KW"/>
</dbReference>
<dbReference type="AlphaFoldDB" id="A0A133ZXV2"/>